<keyword evidence="5" id="KW-0378">Hydrolase</keyword>
<dbReference type="Gene3D" id="3.30.428.10">
    <property type="entry name" value="HIT-like"/>
    <property type="match status" value="1"/>
</dbReference>
<dbReference type="InterPro" id="IPR001310">
    <property type="entry name" value="Histidine_triad_HIT"/>
</dbReference>
<dbReference type="GO" id="GO:0016787">
    <property type="term" value="F:hydrolase activity"/>
    <property type="evidence" value="ECO:0007669"/>
    <property type="project" value="UniProtKB-KW"/>
</dbReference>
<accession>A0A7Y9E9A6</accession>
<gene>
    <name evidence="5" type="ORF">BJZ21_003552</name>
</gene>
<reference evidence="5 6" key="1">
    <citation type="submission" date="2020-07" db="EMBL/GenBank/DDBJ databases">
        <title>Sequencing the genomes of 1000 actinobacteria strains.</title>
        <authorList>
            <person name="Klenk H.-P."/>
        </authorList>
    </citation>
    <scope>NUCLEOTIDE SEQUENCE [LARGE SCALE GENOMIC DNA]</scope>
    <source>
        <strain evidence="5 6">DSM 21350</strain>
    </source>
</reference>
<dbReference type="InterPro" id="IPR036265">
    <property type="entry name" value="HIT-like_sf"/>
</dbReference>
<protein>
    <submittedName>
        <fullName evidence="5">Diadenosine tetraphosphate (Ap4A) HIT family hydrolase</fullName>
    </submittedName>
</protein>
<dbReference type="InterPro" id="IPR011146">
    <property type="entry name" value="HIT-like"/>
</dbReference>
<organism evidence="5 6">
    <name type="scientific">Nocardioides panaciterrulae</name>
    <dbReference type="NCBI Taxonomy" id="661492"/>
    <lineage>
        <taxon>Bacteria</taxon>
        <taxon>Bacillati</taxon>
        <taxon>Actinomycetota</taxon>
        <taxon>Actinomycetes</taxon>
        <taxon>Propionibacteriales</taxon>
        <taxon>Nocardioidaceae</taxon>
        <taxon>Nocardioides</taxon>
    </lineage>
</organism>
<feature type="short sequence motif" description="Histidine triad motif" evidence="2 3">
    <location>
        <begin position="97"/>
        <end position="101"/>
    </location>
</feature>
<evidence type="ECO:0000313" key="5">
    <source>
        <dbReference type="EMBL" id="NYD43469.1"/>
    </source>
</evidence>
<dbReference type="GO" id="GO:0009117">
    <property type="term" value="P:nucleotide metabolic process"/>
    <property type="evidence" value="ECO:0007669"/>
    <property type="project" value="TreeGrafter"/>
</dbReference>
<evidence type="ECO:0000256" key="1">
    <source>
        <dbReference type="PIRSR" id="PIRSR601310-1"/>
    </source>
</evidence>
<dbReference type="EMBL" id="JACCBG010000001">
    <property type="protein sequence ID" value="NYD43469.1"/>
    <property type="molecule type" value="Genomic_DNA"/>
</dbReference>
<keyword evidence="6" id="KW-1185">Reference proteome</keyword>
<dbReference type="PANTHER" id="PTHR46648">
    <property type="entry name" value="HIT FAMILY PROTEIN 1"/>
    <property type="match status" value="1"/>
</dbReference>
<dbReference type="AlphaFoldDB" id="A0A7Y9E9A6"/>
<dbReference type="InterPro" id="IPR039384">
    <property type="entry name" value="HINT"/>
</dbReference>
<dbReference type="Pfam" id="PF01230">
    <property type="entry name" value="HIT"/>
    <property type="match status" value="1"/>
</dbReference>
<feature type="active site" description="Tele-AMP-histidine intermediate" evidence="1">
    <location>
        <position position="99"/>
    </location>
</feature>
<dbReference type="Proteomes" id="UP000535511">
    <property type="component" value="Unassembled WGS sequence"/>
</dbReference>
<comment type="caution">
    <text evidence="5">The sequence shown here is derived from an EMBL/GenBank/DDBJ whole genome shotgun (WGS) entry which is preliminary data.</text>
</comment>
<proteinExistence type="predicted"/>
<evidence type="ECO:0000259" key="4">
    <source>
        <dbReference type="PROSITE" id="PS51084"/>
    </source>
</evidence>
<feature type="domain" description="HIT" evidence="4">
    <location>
        <begin position="4"/>
        <end position="112"/>
    </location>
</feature>
<evidence type="ECO:0000256" key="2">
    <source>
        <dbReference type="PIRSR" id="PIRSR601310-3"/>
    </source>
</evidence>
<evidence type="ECO:0000313" key="6">
    <source>
        <dbReference type="Proteomes" id="UP000535511"/>
    </source>
</evidence>
<dbReference type="PROSITE" id="PS51084">
    <property type="entry name" value="HIT_2"/>
    <property type="match status" value="1"/>
</dbReference>
<dbReference type="RefSeq" id="WP_179665002.1">
    <property type="nucleotide sequence ID" value="NZ_JACCBG010000001.1"/>
</dbReference>
<dbReference type="CDD" id="cd01277">
    <property type="entry name" value="HINT_subgroup"/>
    <property type="match status" value="1"/>
</dbReference>
<dbReference type="PRINTS" id="PR00332">
    <property type="entry name" value="HISTRIAD"/>
</dbReference>
<evidence type="ECO:0000256" key="3">
    <source>
        <dbReference type="PROSITE-ProRule" id="PRU00464"/>
    </source>
</evidence>
<dbReference type="PANTHER" id="PTHR46648:SF1">
    <property type="entry name" value="ADENOSINE 5'-MONOPHOSPHORAMIDASE HNT1"/>
    <property type="match status" value="1"/>
</dbReference>
<dbReference type="SUPFAM" id="SSF54197">
    <property type="entry name" value="HIT-like"/>
    <property type="match status" value="1"/>
</dbReference>
<name>A0A7Y9E9A6_9ACTN</name>
<sequence>MDCVFCAIVAGDLPASTVYDDDRVLAFADIRPATTGHLLVVPKRHAADLAALEPQDGARMFQVAQRLAAGLRNSPLEPEGVNLFLADGEVAGQEVFHAHLHVLPRRTGDGFGVRADFASPSREELDRVAGLVRDALGDPG</sequence>